<gene>
    <name evidence="1" type="ORF">A9Q84_12895</name>
</gene>
<proteinExistence type="predicted"/>
<accession>A0A1Y5F8F2</accession>
<dbReference type="AlphaFoldDB" id="A0A1Y5F8F2"/>
<sequence length="716" mass="77652">MKYLIFLLILLMSCGKKDNSSTTKILFHSANSSSAFSNGVVINAKKLASGEFFTFALNSSSTFFEKQISKGLWEFKIMGWIPNGTSESFEGTPKCGVTVKNLTLDIETVDINLSSPNCTTPAFNNNASNLDSSSLVKKITLVGCKTFSDPLTVSNGNCHFKKQLLGESLSYKVVFLARDEFTTGLGIPVLSSRCLTAPSLLDSVIQTQIRIPLGGAGDAFPVLIQGFEKDNCTMPDAQYFFSRGFGNPGFIHTVDTIIDYAYTTDDTKVYLADNFFGEGTSPFINQMIDFDCGGTHCFNTPTVRVFNTNESHTLSTYAREIFGTSDAIHEQDLDLNPRTTFSNGTDELIFEFNTFDTNGSAYTVDFAVGAPSAAYVAGTKTLTVTMTAASETLTNIAALMAGVTEFSVKIVGTGGTSFVIGTELPASSTLQNGIAQQGNKHRNLGIVDEINFFLLGPFGGLLARHGYTKCDLSADADNVLSAIGASFSEGFDGGHSIRVDVSAGTKNLTAIGGATLTDVKLSYFHNGAAIGIHEVSCDGTNDKAGFVRINQENDFVGNNDQVNYEIYYNEGTGLDSEIEIYRIYTGCSGNCEDQIVTLLKKDTADSFRLWVSTGRKSTTFPDSYERYSGAWDSSLDQFDIRSYYDLSTVNIEPDTLVEWNTAVTPTTDCRDVLGVTTTCSYVVSDPTRNPLLMADWSTSRVDLTSTFFANLFTILP</sequence>
<dbReference type="Proteomes" id="UP000196531">
    <property type="component" value="Unassembled WGS sequence"/>
</dbReference>
<organism evidence="1 2">
    <name type="scientific">Halobacteriovorax marinus</name>
    <dbReference type="NCBI Taxonomy" id="97084"/>
    <lineage>
        <taxon>Bacteria</taxon>
        <taxon>Pseudomonadati</taxon>
        <taxon>Bdellovibrionota</taxon>
        <taxon>Bacteriovoracia</taxon>
        <taxon>Bacteriovoracales</taxon>
        <taxon>Halobacteriovoraceae</taxon>
        <taxon>Halobacteriovorax</taxon>
    </lineage>
</organism>
<name>A0A1Y5F8F2_9BACT</name>
<evidence type="ECO:0000313" key="2">
    <source>
        <dbReference type="Proteomes" id="UP000196531"/>
    </source>
</evidence>
<reference evidence="2" key="1">
    <citation type="journal article" date="2017" name="Proc. Natl. Acad. Sci. U.S.A.">
        <title>Simulation of Deepwater Horizon oil plume reveals substrate specialization within a complex community of hydrocarbon-degraders.</title>
        <authorList>
            <person name="Hu P."/>
            <person name="Dubinsky E.A."/>
            <person name="Probst A.J."/>
            <person name="Wang J."/>
            <person name="Sieber C.M.K."/>
            <person name="Tom L.M."/>
            <person name="Gardinali P."/>
            <person name="Banfield J.F."/>
            <person name="Atlas R.M."/>
            <person name="Andersen G.L."/>
        </authorList>
    </citation>
    <scope>NUCLEOTIDE SEQUENCE [LARGE SCALE GENOMIC DNA]</scope>
</reference>
<comment type="caution">
    <text evidence="1">The sequence shown here is derived from an EMBL/GenBank/DDBJ whole genome shotgun (WGS) entry which is preliminary data.</text>
</comment>
<evidence type="ECO:0000313" key="1">
    <source>
        <dbReference type="EMBL" id="OUR97217.1"/>
    </source>
</evidence>
<protein>
    <submittedName>
        <fullName evidence="1">Uncharacterized protein</fullName>
    </submittedName>
</protein>
<dbReference type="EMBL" id="MAAO01000006">
    <property type="protein sequence ID" value="OUR97217.1"/>
    <property type="molecule type" value="Genomic_DNA"/>
</dbReference>